<organism evidence="2">
    <name type="scientific">mine drainage metagenome</name>
    <dbReference type="NCBI Taxonomy" id="410659"/>
    <lineage>
        <taxon>unclassified sequences</taxon>
        <taxon>metagenomes</taxon>
        <taxon>ecological metagenomes</taxon>
    </lineage>
</organism>
<evidence type="ECO:0000313" key="2">
    <source>
        <dbReference type="EMBL" id="OIQ80026.1"/>
    </source>
</evidence>
<dbReference type="EMBL" id="MLJW01001120">
    <property type="protein sequence ID" value="OIQ80026.1"/>
    <property type="molecule type" value="Genomic_DNA"/>
</dbReference>
<dbReference type="InterPro" id="IPR001853">
    <property type="entry name" value="DSBA-like_thioredoxin_dom"/>
</dbReference>
<accession>A0A1J5QA20</accession>
<comment type="caution">
    <text evidence="2">The sequence shown here is derived from an EMBL/GenBank/DDBJ whole genome shotgun (WGS) entry which is preliminary data.</text>
</comment>
<feature type="domain" description="DSBA-like thioredoxin" evidence="1">
    <location>
        <begin position="7"/>
        <end position="198"/>
    </location>
</feature>
<dbReference type="CDD" id="cd03025">
    <property type="entry name" value="DsbA_FrnE_like"/>
    <property type="match status" value="1"/>
</dbReference>
<gene>
    <name evidence="2" type="ORF">GALL_382260</name>
</gene>
<name>A0A1J5QA20_9ZZZZ</name>
<dbReference type="PANTHER" id="PTHR13887:SF54">
    <property type="entry name" value="DSBA FAMILY PROTEIN"/>
    <property type="match status" value="1"/>
</dbReference>
<sequence length="225" mass="24448">MQGRHLVYFADPMCSWCWGFSPVIERLAERFGAELPIRLVLGGLRPGTTTPMGAAERAEIGQHWQHVHEASGQPFDHRFFERDRFVYDTEPASRAVVVLRRRGMDVALSALRRIQHAFYAGNQDVTEADTLAAIAAELGVDGATFRDEFASVEAMNETRADFMLAQAAGIRGFPTLVAGDGDGQRYALITHGFQPADRVVAAVDRWLADAAAAAPGASAAACAWS</sequence>
<dbReference type="Pfam" id="PF01323">
    <property type="entry name" value="DSBA"/>
    <property type="match status" value="1"/>
</dbReference>
<dbReference type="AlphaFoldDB" id="A0A1J5QA20"/>
<dbReference type="Gene3D" id="1.10.472.60">
    <property type="entry name" value="putative protein disulfide isomerase domain"/>
    <property type="match status" value="1"/>
</dbReference>
<dbReference type="SUPFAM" id="SSF52833">
    <property type="entry name" value="Thioredoxin-like"/>
    <property type="match status" value="1"/>
</dbReference>
<reference evidence="2" key="1">
    <citation type="submission" date="2016-10" db="EMBL/GenBank/DDBJ databases">
        <title>Sequence of Gallionella enrichment culture.</title>
        <authorList>
            <person name="Poehlein A."/>
            <person name="Muehling M."/>
            <person name="Daniel R."/>
        </authorList>
    </citation>
    <scope>NUCLEOTIDE SEQUENCE</scope>
</reference>
<protein>
    <submittedName>
        <fullName evidence="2">DSBA-like thioredoxin domain protein</fullName>
    </submittedName>
</protein>
<proteinExistence type="predicted"/>
<evidence type="ECO:0000259" key="1">
    <source>
        <dbReference type="Pfam" id="PF01323"/>
    </source>
</evidence>
<dbReference type="PANTHER" id="PTHR13887">
    <property type="entry name" value="GLUTATHIONE S-TRANSFERASE KAPPA"/>
    <property type="match status" value="1"/>
</dbReference>
<dbReference type="InterPro" id="IPR036249">
    <property type="entry name" value="Thioredoxin-like_sf"/>
</dbReference>
<dbReference type="Gene3D" id="3.40.30.10">
    <property type="entry name" value="Glutaredoxin"/>
    <property type="match status" value="1"/>
</dbReference>
<dbReference type="GO" id="GO:0016491">
    <property type="term" value="F:oxidoreductase activity"/>
    <property type="evidence" value="ECO:0007669"/>
    <property type="project" value="InterPro"/>
</dbReference>